<dbReference type="Proteomes" id="UP001189122">
    <property type="component" value="Unassembled WGS sequence"/>
</dbReference>
<dbReference type="EMBL" id="CACRZD030000013">
    <property type="protein sequence ID" value="CAA6670266.1"/>
    <property type="molecule type" value="Genomic_DNA"/>
</dbReference>
<protein>
    <submittedName>
        <fullName evidence="1">Uncharacterized protein</fullName>
    </submittedName>
</protein>
<evidence type="ECO:0000313" key="2">
    <source>
        <dbReference type="Proteomes" id="UP001189122"/>
    </source>
</evidence>
<name>A0A7I8JJC1_SPIIN</name>
<accession>A0A7I8JJC1</accession>
<dbReference type="SUPFAM" id="SSF57938">
    <property type="entry name" value="DnaJ/Hsp40 cysteine-rich domain"/>
    <property type="match status" value="1"/>
</dbReference>
<evidence type="ECO:0000313" key="1">
    <source>
        <dbReference type="EMBL" id="CAA2631023.1"/>
    </source>
</evidence>
<reference evidence="1 2" key="1">
    <citation type="submission" date="2019-12" db="EMBL/GenBank/DDBJ databases">
        <authorList>
            <person name="Scholz U."/>
            <person name="Mascher M."/>
            <person name="Fiebig A."/>
        </authorList>
    </citation>
    <scope>NUCLEOTIDE SEQUENCE</scope>
</reference>
<dbReference type="InterPro" id="IPR036410">
    <property type="entry name" value="HSP_DnaJ_Cys-rich_dom_sf"/>
</dbReference>
<proteinExistence type="predicted"/>
<sequence length="186" mass="19718">MVMCCSCGRFAAYSSCFPGGALSSAAAATTTTTTSLRFPFLFREMGTRAGGRVVRTGLLASNHRISIATAVRASVVDSHGSSSEFIKRMEQAWLISQQPGPIPCSSCGSKGHTECKWCRGTGFFIIGDNMLCEVPSRNTTCVICNGKVFHGVYVAGVGLLRDCKGTGFRAKWLDQPPPSPHGASQA</sequence>
<keyword evidence="2" id="KW-1185">Reference proteome</keyword>
<gene>
    <name evidence="1" type="ORF">SI7747_13016669</name>
</gene>
<dbReference type="AlphaFoldDB" id="A0A7I8JJC1"/>
<dbReference type="EMBL" id="LR743600">
    <property type="protein sequence ID" value="CAA2631023.1"/>
    <property type="molecule type" value="Genomic_DNA"/>
</dbReference>
<organism evidence="1">
    <name type="scientific">Spirodela intermedia</name>
    <name type="common">Intermediate duckweed</name>
    <dbReference type="NCBI Taxonomy" id="51605"/>
    <lineage>
        <taxon>Eukaryota</taxon>
        <taxon>Viridiplantae</taxon>
        <taxon>Streptophyta</taxon>
        <taxon>Embryophyta</taxon>
        <taxon>Tracheophyta</taxon>
        <taxon>Spermatophyta</taxon>
        <taxon>Magnoliopsida</taxon>
        <taxon>Liliopsida</taxon>
        <taxon>Araceae</taxon>
        <taxon>Lemnoideae</taxon>
        <taxon>Spirodela</taxon>
    </lineage>
</organism>